<dbReference type="Proteomes" id="UP001168528">
    <property type="component" value="Unassembled WGS sequence"/>
</dbReference>
<feature type="region of interest" description="Disordered" evidence="1">
    <location>
        <begin position="9"/>
        <end position="46"/>
    </location>
</feature>
<gene>
    <name evidence="2" type="ORF">Q0590_00340</name>
</gene>
<reference evidence="2" key="1">
    <citation type="submission" date="2023-07" db="EMBL/GenBank/DDBJ databases">
        <title>The genome sequence of Rhodocytophaga aerolata KACC 12507.</title>
        <authorList>
            <person name="Zhang X."/>
        </authorList>
    </citation>
    <scope>NUCLEOTIDE SEQUENCE</scope>
    <source>
        <strain evidence="2">KACC 12507</strain>
    </source>
</reference>
<evidence type="ECO:0008006" key="4">
    <source>
        <dbReference type="Google" id="ProtNLM"/>
    </source>
</evidence>
<protein>
    <recommendedName>
        <fullName evidence="4">Lipoprotein</fullName>
    </recommendedName>
</protein>
<feature type="compositionally biased region" description="Polar residues" evidence="1">
    <location>
        <begin position="9"/>
        <end position="38"/>
    </location>
</feature>
<evidence type="ECO:0000313" key="2">
    <source>
        <dbReference type="EMBL" id="MDO1444672.1"/>
    </source>
</evidence>
<sequence length="140" mass="15775">MFLLFACESKNQPSSQGKGNLETSTEGTQTAQNSQNTLGEGANKFKGDYKAKDNERITSTIRDYPGKPELLAFTLKIGSREPGTIGFWYDEAQDALSSKKADEQRNFSTLRLDESGNQLMEVHHDWKNNTMDTTIYIRTQ</sequence>
<accession>A0ABT8R1K3</accession>
<evidence type="ECO:0000313" key="3">
    <source>
        <dbReference type="Proteomes" id="UP001168528"/>
    </source>
</evidence>
<comment type="caution">
    <text evidence="2">The sequence shown here is derived from an EMBL/GenBank/DDBJ whole genome shotgun (WGS) entry which is preliminary data.</text>
</comment>
<organism evidence="2 3">
    <name type="scientific">Rhodocytophaga aerolata</name>
    <dbReference type="NCBI Taxonomy" id="455078"/>
    <lineage>
        <taxon>Bacteria</taxon>
        <taxon>Pseudomonadati</taxon>
        <taxon>Bacteroidota</taxon>
        <taxon>Cytophagia</taxon>
        <taxon>Cytophagales</taxon>
        <taxon>Rhodocytophagaceae</taxon>
        <taxon>Rhodocytophaga</taxon>
    </lineage>
</organism>
<proteinExistence type="predicted"/>
<name>A0ABT8R1K3_9BACT</name>
<keyword evidence="3" id="KW-1185">Reference proteome</keyword>
<evidence type="ECO:0000256" key="1">
    <source>
        <dbReference type="SAM" id="MobiDB-lite"/>
    </source>
</evidence>
<dbReference type="EMBL" id="JAUKPO010000001">
    <property type="protein sequence ID" value="MDO1444672.1"/>
    <property type="molecule type" value="Genomic_DNA"/>
</dbReference>
<dbReference type="RefSeq" id="WP_302035476.1">
    <property type="nucleotide sequence ID" value="NZ_JAUKPO010000001.1"/>
</dbReference>